<dbReference type="Pfam" id="PF00533">
    <property type="entry name" value="BRCT"/>
    <property type="match status" value="1"/>
</dbReference>
<dbReference type="AlphaFoldDB" id="A0A0F9KVR9"/>
<accession>A0A0F9KVR9</accession>
<dbReference type="PROSITE" id="PS50172">
    <property type="entry name" value="BRCT"/>
    <property type="match status" value="1"/>
</dbReference>
<dbReference type="Gene3D" id="3.40.50.10190">
    <property type="entry name" value="BRCT domain"/>
    <property type="match status" value="1"/>
</dbReference>
<dbReference type="EMBL" id="LAZR01007254">
    <property type="protein sequence ID" value="KKM86454.1"/>
    <property type="molecule type" value="Genomic_DNA"/>
</dbReference>
<feature type="domain" description="BRCT" evidence="1">
    <location>
        <begin position="1"/>
        <end position="48"/>
    </location>
</feature>
<feature type="non-terminal residue" evidence="2">
    <location>
        <position position="1"/>
    </location>
</feature>
<organism evidence="2">
    <name type="scientific">marine sediment metagenome</name>
    <dbReference type="NCBI Taxonomy" id="412755"/>
    <lineage>
        <taxon>unclassified sequences</taxon>
        <taxon>metagenomes</taxon>
        <taxon>ecological metagenomes</taxon>
    </lineage>
</organism>
<dbReference type="InterPro" id="IPR001357">
    <property type="entry name" value="BRCT_dom"/>
</dbReference>
<protein>
    <recommendedName>
        <fullName evidence="1">BRCT domain-containing protein</fullName>
    </recommendedName>
</protein>
<dbReference type="InterPro" id="IPR036420">
    <property type="entry name" value="BRCT_dom_sf"/>
</dbReference>
<evidence type="ECO:0000259" key="1">
    <source>
        <dbReference type="PROSITE" id="PS50172"/>
    </source>
</evidence>
<proteinExistence type="predicted"/>
<comment type="caution">
    <text evidence="2">The sequence shown here is derived from an EMBL/GenBank/DDBJ whole genome shotgun (WGS) entry which is preliminary data.</text>
</comment>
<sequence>VAGSVSRKTACVVAGEAAGSKLEKAEKLGVQVLDEQALLEMLKEHELF</sequence>
<reference evidence="2" key="1">
    <citation type="journal article" date="2015" name="Nature">
        <title>Complex archaea that bridge the gap between prokaryotes and eukaryotes.</title>
        <authorList>
            <person name="Spang A."/>
            <person name="Saw J.H."/>
            <person name="Jorgensen S.L."/>
            <person name="Zaremba-Niedzwiedzka K."/>
            <person name="Martijn J."/>
            <person name="Lind A.E."/>
            <person name="van Eijk R."/>
            <person name="Schleper C."/>
            <person name="Guy L."/>
            <person name="Ettema T.J."/>
        </authorList>
    </citation>
    <scope>NUCLEOTIDE SEQUENCE</scope>
</reference>
<evidence type="ECO:0000313" key="2">
    <source>
        <dbReference type="EMBL" id="KKM86454.1"/>
    </source>
</evidence>
<dbReference type="SUPFAM" id="SSF52113">
    <property type="entry name" value="BRCT domain"/>
    <property type="match status" value="1"/>
</dbReference>
<name>A0A0F9KVR9_9ZZZZ</name>
<gene>
    <name evidence="2" type="ORF">LCGC14_1278770</name>
</gene>